<dbReference type="AlphaFoldDB" id="A0A7W7CKB5"/>
<dbReference type="RefSeq" id="WP_184949165.1">
    <property type="nucleotide sequence ID" value="NZ_BOMC01000045.1"/>
</dbReference>
<dbReference type="Proteomes" id="UP000542742">
    <property type="component" value="Unassembled WGS sequence"/>
</dbReference>
<accession>A0A7W7CKB5</accession>
<reference evidence="1 2" key="1">
    <citation type="submission" date="2020-08" db="EMBL/GenBank/DDBJ databases">
        <title>Sequencing the genomes of 1000 actinobacteria strains.</title>
        <authorList>
            <person name="Klenk H.-P."/>
        </authorList>
    </citation>
    <scope>NUCLEOTIDE SEQUENCE [LARGE SCALE GENOMIC DNA]</scope>
    <source>
        <strain evidence="1 2">DSM 45518</strain>
    </source>
</reference>
<proteinExistence type="predicted"/>
<dbReference type="EMBL" id="JACHMF010000001">
    <property type="protein sequence ID" value="MBB4690162.1"/>
    <property type="molecule type" value="Genomic_DNA"/>
</dbReference>
<evidence type="ECO:0000313" key="1">
    <source>
        <dbReference type="EMBL" id="MBB4690162.1"/>
    </source>
</evidence>
<protein>
    <submittedName>
        <fullName evidence="1">Uncharacterized protein</fullName>
    </submittedName>
</protein>
<gene>
    <name evidence="1" type="ORF">BKA14_000310</name>
</gene>
<sequence length="144" mass="15395">MPPRISAEPIGSDDAPGPVADSDVVFLPAFEADTPIYSAAVPELVAALRAADVSARTWHADGLAEFAATRGPVTEALIQIAVGIASSGGWYAVQSLLERRHEKVHLIAVYEKDGQRFRIEVTGPAPEVARELGQLDPFRVEPPE</sequence>
<keyword evidence="2" id="KW-1185">Reference proteome</keyword>
<organism evidence="1 2">
    <name type="scientific">Paractinoplanes abujensis</name>
    <dbReference type="NCBI Taxonomy" id="882441"/>
    <lineage>
        <taxon>Bacteria</taxon>
        <taxon>Bacillati</taxon>
        <taxon>Actinomycetota</taxon>
        <taxon>Actinomycetes</taxon>
        <taxon>Micromonosporales</taxon>
        <taxon>Micromonosporaceae</taxon>
        <taxon>Paractinoplanes</taxon>
    </lineage>
</organism>
<name>A0A7W7CKB5_9ACTN</name>
<comment type="caution">
    <text evidence="1">The sequence shown here is derived from an EMBL/GenBank/DDBJ whole genome shotgun (WGS) entry which is preliminary data.</text>
</comment>
<evidence type="ECO:0000313" key="2">
    <source>
        <dbReference type="Proteomes" id="UP000542742"/>
    </source>
</evidence>